<reference evidence="2 3" key="2">
    <citation type="submission" date="2018-11" db="EMBL/GenBank/DDBJ databases">
        <authorList>
            <consortium name="Pathogen Informatics"/>
        </authorList>
    </citation>
    <scope>NUCLEOTIDE SEQUENCE [LARGE SCALE GENOMIC DNA]</scope>
    <source>
        <strain evidence="2 3">MHpl1</strain>
    </source>
</reference>
<keyword evidence="3" id="KW-1185">Reference proteome</keyword>
<protein>
    <submittedName>
        <fullName evidence="4">Secreted protein</fullName>
    </submittedName>
</protein>
<feature type="region of interest" description="Disordered" evidence="1">
    <location>
        <begin position="27"/>
        <end position="58"/>
    </location>
</feature>
<evidence type="ECO:0000313" key="2">
    <source>
        <dbReference type="EMBL" id="VDO45264.1"/>
    </source>
</evidence>
<feature type="compositionally biased region" description="Basic and acidic residues" evidence="1">
    <location>
        <begin position="45"/>
        <end position="58"/>
    </location>
</feature>
<gene>
    <name evidence="2" type="ORF">HPLM_LOCUS12289</name>
</gene>
<dbReference type="AlphaFoldDB" id="A0A0N4WM78"/>
<dbReference type="EMBL" id="UZAF01017818">
    <property type="protein sequence ID" value="VDO45264.1"/>
    <property type="molecule type" value="Genomic_DNA"/>
</dbReference>
<organism evidence="4">
    <name type="scientific">Haemonchus placei</name>
    <name type="common">Barber's pole worm</name>
    <dbReference type="NCBI Taxonomy" id="6290"/>
    <lineage>
        <taxon>Eukaryota</taxon>
        <taxon>Metazoa</taxon>
        <taxon>Ecdysozoa</taxon>
        <taxon>Nematoda</taxon>
        <taxon>Chromadorea</taxon>
        <taxon>Rhabditida</taxon>
        <taxon>Rhabditina</taxon>
        <taxon>Rhabditomorpha</taxon>
        <taxon>Strongyloidea</taxon>
        <taxon>Trichostrongylidae</taxon>
        <taxon>Haemonchus</taxon>
    </lineage>
</organism>
<sequence>MPYFSGMLSSRVVARLGARGLLSAAASHPRHDVEGHPPPPVTQLSEHELHLADTGRGC</sequence>
<name>A0A0N4WM78_HAEPC</name>
<reference evidence="4" key="1">
    <citation type="submission" date="2017-02" db="UniProtKB">
        <authorList>
            <consortium name="WormBaseParasite"/>
        </authorList>
    </citation>
    <scope>IDENTIFICATION</scope>
</reference>
<proteinExistence type="predicted"/>
<evidence type="ECO:0000256" key="1">
    <source>
        <dbReference type="SAM" id="MobiDB-lite"/>
    </source>
</evidence>
<dbReference type="WBParaSite" id="HPLM_0001229701-mRNA-1">
    <property type="protein sequence ID" value="HPLM_0001229701-mRNA-1"/>
    <property type="gene ID" value="HPLM_0001229701"/>
</dbReference>
<evidence type="ECO:0000313" key="3">
    <source>
        <dbReference type="Proteomes" id="UP000268014"/>
    </source>
</evidence>
<dbReference type="Proteomes" id="UP000268014">
    <property type="component" value="Unassembled WGS sequence"/>
</dbReference>
<evidence type="ECO:0000313" key="4">
    <source>
        <dbReference type="WBParaSite" id="HPLM_0001229701-mRNA-1"/>
    </source>
</evidence>
<accession>A0A0N4WM78</accession>